<dbReference type="Proteomes" id="UP000663877">
    <property type="component" value="Unassembled WGS sequence"/>
</dbReference>
<evidence type="ECO:0000313" key="2">
    <source>
        <dbReference type="EMBL" id="CAF1437925.1"/>
    </source>
</evidence>
<dbReference type="EMBL" id="CAJNOI010000074">
    <property type="protein sequence ID" value="CAF1005313.1"/>
    <property type="molecule type" value="Genomic_DNA"/>
</dbReference>
<accession>A0A814H3W4</accession>
<dbReference type="Proteomes" id="UP000663832">
    <property type="component" value="Unassembled WGS sequence"/>
</dbReference>
<gene>
    <name evidence="1" type="ORF">BJG266_LOCUS16159</name>
    <name evidence="2" type="ORF">QVE165_LOCUS39410</name>
</gene>
<evidence type="ECO:0000313" key="1">
    <source>
        <dbReference type="EMBL" id="CAF1005313.1"/>
    </source>
</evidence>
<protein>
    <submittedName>
        <fullName evidence="1">Uncharacterized protein</fullName>
    </submittedName>
</protein>
<sequence>MIKNNSSVLHFIKSSNFANTYLNSPMTGDISKSFLNLLNDKSLINSFECENDTPLGAGEYSFLVYGGQYLTLYNINGQLYRIPWNTNIYDSIKQIRWSSYYCSYLIMTARYFSLFNFSTYELLQIKKTFKSHEQLQFFTCHQIDLWLVCLLNLNKKQILVHYDLSEWEYRKSISLDKLGLYRTDTICAIENNQNGQCLALLIAERNQNITVGIQRRRRLILISTYTMSPIRVIYFSGADDLYWTITSVRNRQTSKNGWLLSKYFDNELTFIDNQCNYIKYKKELRNLAITIDGHYLILRTINSLDIYQID</sequence>
<reference evidence="1" key="1">
    <citation type="submission" date="2021-02" db="EMBL/GenBank/DDBJ databases">
        <authorList>
            <person name="Nowell W R."/>
        </authorList>
    </citation>
    <scope>NUCLEOTIDE SEQUENCE</scope>
</reference>
<proteinExistence type="predicted"/>
<dbReference type="OrthoDB" id="9979227at2759"/>
<evidence type="ECO:0000313" key="3">
    <source>
        <dbReference type="Proteomes" id="UP000663832"/>
    </source>
</evidence>
<comment type="caution">
    <text evidence="1">The sequence shown here is derived from an EMBL/GenBank/DDBJ whole genome shotgun (WGS) entry which is preliminary data.</text>
</comment>
<name>A0A814H3W4_9BILA</name>
<organism evidence="1 4">
    <name type="scientific">Adineta steineri</name>
    <dbReference type="NCBI Taxonomy" id="433720"/>
    <lineage>
        <taxon>Eukaryota</taxon>
        <taxon>Metazoa</taxon>
        <taxon>Spiralia</taxon>
        <taxon>Gnathifera</taxon>
        <taxon>Rotifera</taxon>
        <taxon>Eurotatoria</taxon>
        <taxon>Bdelloidea</taxon>
        <taxon>Adinetida</taxon>
        <taxon>Adinetidae</taxon>
        <taxon>Adineta</taxon>
    </lineage>
</organism>
<keyword evidence="3" id="KW-1185">Reference proteome</keyword>
<dbReference type="EMBL" id="CAJNOM010000437">
    <property type="protein sequence ID" value="CAF1437925.1"/>
    <property type="molecule type" value="Genomic_DNA"/>
</dbReference>
<dbReference type="AlphaFoldDB" id="A0A814H3W4"/>
<evidence type="ECO:0000313" key="4">
    <source>
        <dbReference type="Proteomes" id="UP000663877"/>
    </source>
</evidence>